<dbReference type="SUPFAM" id="SSF56925">
    <property type="entry name" value="OMPA-like"/>
    <property type="match status" value="1"/>
</dbReference>
<evidence type="ECO:0000259" key="3">
    <source>
        <dbReference type="Pfam" id="PF13505"/>
    </source>
</evidence>
<evidence type="ECO:0000313" key="5">
    <source>
        <dbReference type="Proteomes" id="UP000469011"/>
    </source>
</evidence>
<organism evidence="4 5">
    <name type="scientific">Jiella pacifica</name>
    <dbReference type="NCBI Taxonomy" id="2696469"/>
    <lineage>
        <taxon>Bacteria</taxon>
        <taxon>Pseudomonadati</taxon>
        <taxon>Pseudomonadota</taxon>
        <taxon>Alphaproteobacteria</taxon>
        <taxon>Hyphomicrobiales</taxon>
        <taxon>Aurantimonadaceae</taxon>
        <taxon>Jiella</taxon>
    </lineage>
</organism>
<feature type="domain" description="Outer membrane protein beta-barrel" evidence="3">
    <location>
        <begin position="46"/>
        <end position="284"/>
    </location>
</feature>
<dbReference type="Proteomes" id="UP000469011">
    <property type="component" value="Unassembled WGS sequence"/>
</dbReference>
<sequence length="314" mass="33743">MKTLLLTTVAAIGAWSSLVTGANAADIIEEPIYVAPPPPPPPVQTSGWYLRGDVGYNFKSKSDGHYDFYNVGFGNNGIDNTEHYDSITLKNSANFGVGVGYRVNGYFRTDLTVDYFRTGVEGSSKCGYLVEIGYLLDPVNNNCRYNDSSHASVWTTMANAYVDIGTYGRITPYIGAGLGFAHVKYDDMDNEISCGGGSCNGFPVYKGSHPGESSWRFASSLMAGASIDITHQLKFDAGYKYTRIAEGDAYGYDKADSAAGASGVQGKDHGFDIHTVRAGLRYEFGGSGIGKGKEPAPLYTAQDTVYAEPAPVYK</sequence>
<dbReference type="InterPro" id="IPR011250">
    <property type="entry name" value="OMP/PagP_B-barrel"/>
</dbReference>
<comment type="caution">
    <text evidence="4">The sequence shown here is derived from an EMBL/GenBank/DDBJ whole genome shotgun (WGS) entry which is preliminary data.</text>
</comment>
<dbReference type="Gene3D" id="2.40.160.20">
    <property type="match status" value="1"/>
</dbReference>
<protein>
    <submittedName>
        <fullName evidence="4">Outer membrane beta-barrel protein</fullName>
    </submittedName>
</protein>
<dbReference type="RefSeq" id="WP_163462368.1">
    <property type="nucleotide sequence ID" value="NZ_JAAAMG010000004.1"/>
</dbReference>
<evidence type="ECO:0000313" key="4">
    <source>
        <dbReference type="EMBL" id="NDW04271.1"/>
    </source>
</evidence>
<evidence type="ECO:0000256" key="2">
    <source>
        <dbReference type="SAM" id="SignalP"/>
    </source>
</evidence>
<gene>
    <name evidence="4" type="ORF">GTK09_07500</name>
</gene>
<name>A0A6N9SZM7_9HYPH</name>
<dbReference type="EMBL" id="JAAAMG010000004">
    <property type="protein sequence ID" value="NDW04271.1"/>
    <property type="molecule type" value="Genomic_DNA"/>
</dbReference>
<keyword evidence="5" id="KW-1185">Reference proteome</keyword>
<dbReference type="InterPro" id="IPR027385">
    <property type="entry name" value="Beta-barrel_OMP"/>
</dbReference>
<evidence type="ECO:0000256" key="1">
    <source>
        <dbReference type="ARBA" id="ARBA00022729"/>
    </source>
</evidence>
<feature type="signal peptide" evidence="2">
    <location>
        <begin position="1"/>
        <end position="24"/>
    </location>
</feature>
<reference evidence="4 5" key="1">
    <citation type="submission" date="2020-01" db="EMBL/GenBank/DDBJ databases">
        <title>Jiella pacifica sp. nov.</title>
        <authorList>
            <person name="Xue Z."/>
            <person name="Zhu S."/>
            <person name="Chen J."/>
            <person name="Yang J."/>
        </authorList>
    </citation>
    <scope>NUCLEOTIDE SEQUENCE [LARGE SCALE GENOMIC DNA]</scope>
    <source>
        <strain evidence="4 5">40Bstr34</strain>
    </source>
</reference>
<dbReference type="AlphaFoldDB" id="A0A6N9SZM7"/>
<proteinExistence type="predicted"/>
<keyword evidence="1 2" id="KW-0732">Signal</keyword>
<feature type="chain" id="PRO_5026703552" evidence="2">
    <location>
        <begin position="25"/>
        <end position="314"/>
    </location>
</feature>
<dbReference type="Pfam" id="PF13505">
    <property type="entry name" value="OMP_b-brl"/>
    <property type="match status" value="1"/>
</dbReference>
<accession>A0A6N9SZM7</accession>